<name>A0A369W5C1_9HYPH</name>
<dbReference type="Gene3D" id="3.30.930.10">
    <property type="entry name" value="Bira Bifunctional Protein, Domain 2"/>
    <property type="match status" value="1"/>
</dbReference>
<keyword evidence="2" id="KW-0547">Nucleotide-binding</keyword>
<evidence type="ECO:0000256" key="5">
    <source>
        <dbReference type="ARBA" id="ARBA00024227"/>
    </source>
</evidence>
<dbReference type="PROSITE" id="PS51733">
    <property type="entry name" value="BPL_LPL_CATALYTIC"/>
    <property type="match status" value="1"/>
</dbReference>
<keyword evidence="1 8" id="KW-0436">Ligase</keyword>
<dbReference type="RefSeq" id="WP_114645473.1">
    <property type="nucleotide sequence ID" value="NZ_QQNH01000007.1"/>
</dbReference>
<feature type="domain" description="BPL/LPL catalytic" evidence="7">
    <location>
        <begin position="16"/>
        <end position="206"/>
    </location>
</feature>
<comment type="caution">
    <text evidence="8">The sequence shown here is derived from an EMBL/GenBank/DDBJ whole genome shotgun (WGS) entry which is preliminary data.</text>
</comment>
<evidence type="ECO:0000313" key="9">
    <source>
        <dbReference type="Proteomes" id="UP000253759"/>
    </source>
</evidence>
<dbReference type="InterPro" id="IPR008988">
    <property type="entry name" value="Transcriptional_repressor_C"/>
</dbReference>
<dbReference type="EC" id="6.3.4.15" evidence="5"/>
<dbReference type="GO" id="GO:0005737">
    <property type="term" value="C:cytoplasm"/>
    <property type="evidence" value="ECO:0007669"/>
    <property type="project" value="TreeGrafter"/>
</dbReference>
<dbReference type="InterPro" id="IPR045864">
    <property type="entry name" value="aa-tRNA-synth_II/BPL/LPL"/>
</dbReference>
<proteinExistence type="predicted"/>
<dbReference type="InterPro" id="IPR004143">
    <property type="entry name" value="BPL_LPL_catalytic"/>
</dbReference>
<comment type="catalytic activity">
    <reaction evidence="6">
        <text>biotin + L-lysyl-[protein] + ATP = N(6)-biotinyl-L-lysyl-[protein] + AMP + diphosphate + H(+)</text>
        <dbReference type="Rhea" id="RHEA:11756"/>
        <dbReference type="Rhea" id="RHEA-COMP:9752"/>
        <dbReference type="Rhea" id="RHEA-COMP:10505"/>
        <dbReference type="ChEBI" id="CHEBI:15378"/>
        <dbReference type="ChEBI" id="CHEBI:29969"/>
        <dbReference type="ChEBI" id="CHEBI:30616"/>
        <dbReference type="ChEBI" id="CHEBI:33019"/>
        <dbReference type="ChEBI" id="CHEBI:57586"/>
        <dbReference type="ChEBI" id="CHEBI:83144"/>
        <dbReference type="ChEBI" id="CHEBI:456215"/>
        <dbReference type="EC" id="6.3.4.15"/>
    </reaction>
</comment>
<evidence type="ECO:0000256" key="2">
    <source>
        <dbReference type="ARBA" id="ARBA00022741"/>
    </source>
</evidence>
<evidence type="ECO:0000256" key="3">
    <source>
        <dbReference type="ARBA" id="ARBA00022840"/>
    </source>
</evidence>
<dbReference type="Proteomes" id="UP000253759">
    <property type="component" value="Unassembled WGS sequence"/>
</dbReference>
<dbReference type="Gene3D" id="2.30.30.100">
    <property type="match status" value="1"/>
</dbReference>
<dbReference type="GO" id="GO:0004077">
    <property type="term" value="F:biotin--[biotin carboxyl-carrier protein] ligase activity"/>
    <property type="evidence" value="ECO:0007669"/>
    <property type="project" value="UniProtKB-EC"/>
</dbReference>
<dbReference type="EMBL" id="QQNH01000007">
    <property type="protein sequence ID" value="RDE09219.1"/>
    <property type="molecule type" value="Genomic_DNA"/>
</dbReference>
<protein>
    <recommendedName>
        <fullName evidence="5">biotin--[biotin carboxyl-carrier protein] ligase</fullName>
        <ecNumber evidence="5">6.3.4.15</ecNumber>
    </recommendedName>
</protein>
<evidence type="ECO:0000256" key="4">
    <source>
        <dbReference type="ARBA" id="ARBA00023267"/>
    </source>
</evidence>
<keyword evidence="3" id="KW-0067">ATP-binding</keyword>
<keyword evidence="9" id="KW-1185">Reference proteome</keyword>
<evidence type="ECO:0000256" key="6">
    <source>
        <dbReference type="ARBA" id="ARBA00047846"/>
    </source>
</evidence>
<organism evidence="8 9">
    <name type="scientific">Pelagibacterium lacus</name>
    <dbReference type="NCBI Taxonomy" id="2282655"/>
    <lineage>
        <taxon>Bacteria</taxon>
        <taxon>Pseudomonadati</taxon>
        <taxon>Pseudomonadota</taxon>
        <taxon>Alphaproteobacteria</taxon>
        <taxon>Hyphomicrobiales</taxon>
        <taxon>Devosiaceae</taxon>
        <taxon>Pelagibacterium</taxon>
    </lineage>
</organism>
<dbReference type="InterPro" id="IPR003142">
    <property type="entry name" value="BPL_C"/>
</dbReference>
<dbReference type="OrthoDB" id="9807064at2"/>
<sequence length="277" mass="28623">MVAFPLPPRAAAAGYRVIGFDSVGSTNALAIDAAKAGDGGKVWFAALQQTEGRGRRGRAWESPYGNLAASLMIVPDAPASALPGLGFVAGVAFDAALARLLPDLALRSGIDGADGTSDGQRARIALKWPNDLLADGAKIAGILLEAFPRPAGGTAIIIGIGVNVVAAPEGLPYPASALSAFNPAIDAATVFEALAESWVEWYEIWNGGQGTPRVIERWRENAAGVGAEVAVQRPGGVLRGIFETIDDAGHLIVRDDEGHRIAITAGDVHFGTTATLR</sequence>
<dbReference type="InterPro" id="IPR004408">
    <property type="entry name" value="Biotin_CoA_COase_ligase"/>
</dbReference>
<keyword evidence="4" id="KW-0092">Biotin</keyword>
<dbReference type="SUPFAM" id="SSF55681">
    <property type="entry name" value="Class II aaRS and biotin synthetases"/>
    <property type="match status" value="1"/>
</dbReference>
<dbReference type="Pfam" id="PF02237">
    <property type="entry name" value="BPL_C"/>
    <property type="match status" value="1"/>
</dbReference>
<dbReference type="PANTHER" id="PTHR12835:SF5">
    <property type="entry name" value="BIOTIN--PROTEIN LIGASE"/>
    <property type="match status" value="1"/>
</dbReference>
<dbReference type="Pfam" id="PF03099">
    <property type="entry name" value="BPL_LplA_LipB"/>
    <property type="match status" value="1"/>
</dbReference>
<dbReference type="GO" id="GO:0005524">
    <property type="term" value="F:ATP binding"/>
    <property type="evidence" value="ECO:0007669"/>
    <property type="project" value="UniProtKB-KW"/>
</dbReference>
<evidence type="ECO:0000259" key="7">
    <source>
        <dbReference type="PROSITE" id="PS51733"/>
    </source>
</evidence>
<evidence type="ECO:0000256" key="1">
    <source>
        <dbReference type="ARBA" id="ARBA00022598"/>
    </source>
</evidence>
<reference evidence="9" key="1">
    <citation type="submission" date="2018-07" db="EMBL/GenBank/DDBJ databases">
        <authorList>
            <person name="Liu B.-T."/>
            <person name="Du Z."/>
        </authorList>
    </citation>
    <scope>NUCLEOTIDE SEQUENCE [LARGE SCALE GENOMIC DNA]</scope>
    <source>
        <strain evidence="9">XYN52</strain>
    </source>
</reference>
<evidence type="ECO:0000313" key="8">
    <source>
        <dbReference type="EMBL" id="RDE09219.1"/>
    </source>
</evidence>
<dbReference type="PANTHER" id="PTHR12835">
    <property type="entry name" value="BIOTIN PROTEIN LIGASE"/>
    <property type="match status" value="1"/>
</dbReference>
<accession>A0A369W5C1</accession>
<gene>
    <name evidence="8" type="ORF">DVH29_07075</name>
</gene>
<dbReference type="SUPFAM" id="SSF50037">
    <property type="entry name" value="C-terminal domain of transcriptional repressors"/>
    <property type="match status" value="1"/>
</dbReference>
<dbReference type="CDD" id="cd16442">
    <property type="entry name" value="BPL"/>
    <property type="match status" value="1"/>
</dbReference>
<dbReference type="AlphaFoldDB" id="A0A369W5C1"/>